<protein>
    <recommendedName>
        <fullName evidence="2">CC2D2A N-terminal C2 domain-containing protein</fullName>
    </recommendedName>
</protein>
<dbReference type="GO" id="GO:1905515">
    <property type="term" value="P:non-motile cilium assembly"/>
    <property type="evidence" value="ECO:0007669"/>
    <property type="project" value="TreeGrafter"/>
</dbReference>
<feature type="non-terminal residue" evidence="3">
    <location>
        <position position="677"/>
    </location>
</feature>
<proteinExistence type="predicted"/>
<dbReference type="CDD" id="cd00030">
    <property type="entry name" value="C2"/>
    <property type="match status" value="1"/>
</dbReference>
<evidence type="ECO:0000313" key="3">
    <source>
        <dbReference type="EMBL" id="KRT78722.1"/>
    </source>
</evidence>
<evidence type="ECO:0000256" key="1">
    <source>
        <dbReference type="SAM" id="Coils"/>
    </source>
</evidence>
<dbReference type="PANTHER" id="PTHR20837">
    <property type="entry name" value="CENTROSOMAL PROTEIN-RELATED"/>
    <property type="match status" value="1"/>
</dbReference>
<sequence length="677" mass="79719">MSKTCYRIPSMYTDLFETEMVIPKDSTSCEPLDSIYVDKLPKLEIYISEINFQHHPLFSMENVFERKLLELYEIYKNNISNNRLERINKRLDILRNKTLDCGDAEITSHLREIQRLRELQISKGLEHRKLLKNILQIWKIIKKIRNDKHFSNTATKLMIYKEKHNYQEELRDYEKRIDMLTSEIMRECKQDYLQKLEKYKNDLAIWHSDKSLKKPRKPYNEIVEDEIRENVSKHLIEAFKPPGEPTITLDIQSENEVTSLVENNLENLRRNAVAAVRVYLKILFNGIEVCKSKPVSMNNTFTCIFNETFSLQIKDTPKNITIQLYEQSNNVMKRKLADMNVDISSLTYQAKIINQNFMKEELIHYNHEGIGSGCNLSELCKSYNCSDLENEILNTCGFLTYTICYDNNGHFENINNLQTKIRDSLLDEDGHINILKLAEWTTQVEIDPLNPKNICVFEYIGQQKDIEENDVQNSKKYFRCNPELQRLVFYNTSKIRENMRFQMLQLRNQNEPEFIGMLIPNRVKEIPTNVLVSYYKRIKGEKSKFHLEDTDDIDLRIFNGQKYLKQIHIKIFQQCRNTPNNLTYDDVVNERLLSYFQNYIKVLLQNFLNWFKIKPDISKSLPQLGIGKNDTGEFTNATSAELIVTVISAVNIPNKITPKKSKSRQILENENSEITAL</sequence>
<dbReference type="GO" id="GO:1904491">
    <property type="term" value="P:protein localization to ciliary transition zone"/>
    <property type="evidence" value="ECO:0007669"/>
    <property type="project" value="TreeGrafter"/>
</dbReference>
<comment type="caution">
    <text evidence="3">The sequence shown here is derived from an EMBL/GenBank/DDBJ whole genome shotgun (WGS) entry which is preliminary data.</text>
</comment>
<dbReference type="GO" id="GO:0035869">
    <property type="term" value="C:ciliary transition zone"/>
    <property type="evidence" value="ECO:0007669"/>
    <property type="project" value="TreeGrafter"/>
</dbReference>
<gene>
    <name evidence="3" type="ORF">AMK59_7779</name>
</gene>
<dbReference type="AlphaFoldDB" id="A0A0T6AUE0"/>
<dbReference type="EMBL" id="LJIG01022786">
    <property type="protein sequence ID" value="KRT78722.1"/>
    <property type="molecule type" value="Genomic_DNA"/>
</dbReference>
<evidence type="ECO:0000259" key="2">
    <source>
        <dbReference type="Pfam" id="PF15625"/>
    </source>
</evidence>
<feature type="coiled-coil region" evidence="1">
    <location>
        <begin position="163"/>
        <end position="190"/>
    </location>
</feature>
<dbReference type="PANTHER" id="PTHR20837:SF0">
    <property type="entry name" value="COILED-COIL AND C2 DOMAIN-CONTAINING PROTEIN 2A"/>
    <property type="match status" value="1"/>
</dbReference>
<dbReference type="OrthoDB" id="2162143at2759"/>
<name>A0A0T6AUE0_9SCAR</name>
<reference evidence="3 4" key="1">
    <citation type="submission" date="2015-09" db="EMBL/GenBank/DDBJ databases">
        <title>Draft genome of the scarab beetle Oryctes borbonicus.</title>
        <authorList>
            <person name="Meyer J.M."/>
            <person name="Markov G.V."/>
            <person name="Baskaran P."/>
            <person name="Herrmann M."/>
            <person name="Sommer R.J."/>
            <person name="Roedelsperger C."/>
        </authorList>
    </citation>
    <scope>NUCLEOTIDE SEQUENCE [LARGE SCALE GENOMIC DNA]</scope>
    <source>
        <strain evidence="3">OB123</strain>
        <tissue evidence="3">Whole animal</tissue>
    </source>
</reference>
<keyword evidence="4" id="KW-1185">Reference proteome</keyword>
<feature type="domain" description="CC2D2A N-terminal C2" evidence="2">
    <location>
        <begin position="242"/>
        <end position="409"/>
    </location>
</feature>
<evidence type="ECO:0000313" key="4">
    <source>
        <dbReference type="Proteomes" id="UP000051574"/>
    </source>
</evidence>
<dbReference type="Pfam" id="PF15625">
    <property type="entry name" value="CC2D2AN-C2"/>
    <property type="match status" value="1"/>
</dbReference>
<dbReference type="InterPro" id="IPR052434">
    <property type="entry name" value="Tectonic-like_complex_comp"/>
</dbReference>
<keyword evidence="1" id="KW-0175">Coiled coil</keyword>
<dbReference type="Proteomes" id="UP000051574">
    <property type="component" value="Unassembled WGS sequence"/>
</dbReference>
<dbReference type="InterPro" id="IPR028928">
    <property type="entry name" value="CC2D2AN-C2"/>
</dbReference>
<accession>A0A0T6AUE0</accession>
<organism evidence="3 4">
    <name type="scientific">Oryctes borbonicus</name>
    <dbReference type="NCBI Taxonomy" id="1629725"/>
    <lineage>
        <taxon>Eukaryota</taxon>
        <taxon>Metazoa</taxon>
        <taxon>Ecdysozoa</taxon>
        <taxon>Arthropoda</taxon>
        <taxon>Hexapoda</taxon>
        <taxon>Insecta</taxon>
        <taxon>Pterygota</taxon>
        <taxon>Neoptera</taxon>
        <taxon>Endopterygota</taxon>
        <taxon>Coleoptera</taxon>
        <taxon>Polyphaga</taxon>
        <taxon>Scarabaeiformia</taxon>
        <taxon>Scarabaeidae</taxon>
        <taxon>Dynastinae</taxon>
        <taxon>Oryctes</taxon>
    </lineage>
</organism>